<dbReference type="EMBL" id="JANHOG010000995">
    <property type="protein sequence ID" value="KAJ3547301.1"/>
    <property type="molecule type" value="Genomic_DNA"/>
</dbReference>
<comment type="caution">
    <text evidence="1">The sequence shown here is derived from an EMBL/GenBank/DDBJ whole genome shotgun (WGS) entry which is preliminary data.</text>
</comment>
<accession>A0ACC1SVD7</accession>
<reference evidence="1" key="1">
    <citation type="submission" date="2022-07" db="EMBL/GenBank/DDBJ databases">
        <title>Genome Sequence of Phlebia brevispora.</title>
        <authorList>
            <person name="Buettner E."/>
        </authorList>
    </citation>
    <scope>NUCLEOTIDE SEQUENCE</scope>
    <source>
        <strain evidence="1">MPL23</strain>
    </source>
</reference>
<organism evidence="1 2">
    <name type="scientific">Phlebia brevispora</name>
    <dbReference type="NCBI Taxonomy" id="194682"/>
    <lineage>
        <taxon>Eukaryota</taxon>
        <taxon>Fungi</taxon>
        <taxon>Dikarya</taxon>
        <taxon>Basidiomycota</taxon>
        <taxon>Agaricomycotina</taxon>
        <taxon>Agaricomycetes</taxon>
        <taxon>Polyporales</taxon>
        <taxon>Meruliaceae</taxon>
        <taxon>Phlebia</taxon>
    </lineage>
</organism>
<keyword evidence="2" id="KW-1185">Reference proteome</keyword>
<dbReference type="Proteomes" id="UP001148662">
    <property type="component" value="Unassembled WGS sequence"/>
</dbReference>
<evidence type="ECO:0000313" key="1">
    <source>
        <dbReference type="EMBL" id="KAJ3547301.1"/>
    </source>
</evidence>
<sequence length="1792" mass="201252">MSSSTSLPVEGVGTPGSTGTSPAISPPANGSSSQLPSTSVQPAATSKTKLVPTNTVSLKDGTTVRVRIEATLAVEDVVRQLLINLKIKDQPSRYALRDENDELVTTENLRKKIKGKANLKLVNSPAIEAEEMVLKLQARDSKLGMALTSLRKLIREDEFAREFFDRDGLNELISIINTAHGNTLAYALTAMQNLMELDHGWGSLSPQFILRVVQILSSENSLINVCRPATAILKKLVEADPFNAPGSHIASSSRLPPTPGPDSVYRYGFEVVWEQMRKERGLLETVVSRLGSADTTMALYSMMLINSLMAHAGDTQWEEFIGELERLNVPKAVIRLMASHTIEDLTSCILDFQANMVGVTYRKKTTVVEPGIEPTHTVSLEYIWQHSRAREEPDGEGGTFKWRKLGFESEDLTQEFNEVGVLGLDCLKNFVAQDPDYFAMIIQEQLSRPPERRCLIAKASNEVVDLLSEHWAIFGPGYSTSTTFQPFFLNLYRVHALATHFFLRMWNESGATKGDFSRVAALVRSQVKAALKRENARAWHEVEEDFNNVEYRKVRDRQMRELEMEDDVMGKLPVRNFRAKLYKESYEFVRQQRVYCLMQGTWFMNGLPSPSNASRDTIRRPAHLWRFMRLDNSMKYLYYVDSAVKFTVRNGIEDLTERIDVSSISEVATGTCAPYPQAVIRNATIDQSDALAYGPSSPSQASPLSFSLLTASGASIADQIAPDQARWADWVDGLNMLRRDGGHVASTETEKYVNALTEIGLKIRLLNLSGDMTCYTIPKVDTPMLPEPSLPFLFGVARHTEAPNTGVVTAEVSAGRRRRDPGLTAGQFQIDADIQYHTVNDTCHTFLQCFSRHLQRNCSSVSSAYVRKEPSVALAQSASTSPILDFGILYISYGYEDIILYQDHLRVRCIAIKTSSVAILIDDSGLFQGCSLLSWEPGLLYCHVNSRARAFANYAGTWNVLHTVDCSRPTNAPPSVKEKSGDATVTATSAPNSAKGSPAPSIRDAEKAESSLEDEDKALAHYIVPALEKGVKTARLSDSRWIRFRVWYNPYRINFTIAFTLNMIGIVVACTHKFPYAEKHAAALTLGNFVASVACRNEFFLRYLFWTVVKIFQKWTPLWMRIFWTGFLQHIGGIHSGCAASGIAWFIFTVVRAFQHHVDKHTPKVVLAWGIIGIVVTVVTMFAATPWIRAHHHNFFERHHRFAGWFCVVCVWIFVSLADSANLDGTFTADGNHIVRTQEFWFAVFVTVLIAIPWTTIRPVPVEITTPSDRVAIIKFQRGIQQGLLGRISRTATMEYHGFGIISEGIESGCHYIVAGVQGDWTRGIVADPPKFLWTREMKFAGLPYLAHLYRRGIAICTGSGIGAVLSTCVQLDNWFLIWIGSDMERTFGPILFDMIRRTIPKERYILFDTKKEGRRPDTMKMLKEIYVSFKAEVVLITSNPVGNAELMQDVQTTPELHVMGPYGISFLQWIYNSVLNVEHHLPFTPGQQELFSVTTARWLYNDEQHHPPERAVRYVPFDVQAFIDVAVRAAGANNCTSFEKVQDGTLNRTFSLKFDNDVEFMAKIPYPVTGPKHFCTASEVATLDYLRSEHGFAVPKVRSWCSRADRTPVGVEYIMYEKIPGVQLYKHDKTELPLENDPYVDVLPIIRRVESRLASIHFSQIGSIYYKEDVPEPVRDRPLYVSHMPAASANSARFCIGPTVNREFWRAGRAALDIDRGPWPDVHSYMRALAVCARASIDARPANPSIQEAYHRLISDFEKLIPNMAPSHSLYVLWHPDLHASNILVTETTRP</sequence>
<evidence type="ECO:0000313" key="2">
    <source>
        <dbReference type="Proteomes" id="UP001148662"/>
    </source>
</evidence>
<proteinExistence type="predicted"/>
<gene>
    <name evidence="1" type="ORF">NM688_g5416</name>
</gene>
<protein>
    <submittedName>
        <fullName evidence="1">Uncharacterized protein</fullName>
    </submittedName>
</protein>
<name>A0ACC1SVD7_9APHY</name>